<feature type="compositionally biased region" description="Polar residues" evidence="6">
    <location>
        <begin position="336"/>
        <end position="356"/>
    </location>
</feature>
<dbReference type="Pfam" id="PF20684">
    <property type="entry name" value="Fung_rhodopsin"/>
    <property type="match status" value="1"/>
</dbReference>
<dbReference type="InterPro" id="IPR049326">
    <property type="entry name" value="Rhodopsin_dom_fungi"/>
</dbReference>
<evidence type="ECO:0000256" key="1">
    <source>
        <dbReference type="ARBA" id="ARBA00004141"/>
    </source>
</evidence>
<dbReference type="PANTHER" id="PTHR33048:SF47">
    <property type="entry name" value="INTEGRAL MEMBRANE PROTEIN-RELATED"/>
    <property type="match status" value="1"/>
</dbReference>
<evidence type="ECO:0000256" key="4">
    <source>
        <dbReference type="ARBA" id="ARBA00023136"/>
    </source>
</evidence>
<feature type="transmembrane region" description="Helical" evidence="7">
    <location>
        <begin position="210"/>
        <end position="230"/>
    </location>
</feature>
<dbReference type="Proteomes" id="UP000800097">
    <property type="component" value="Unassembled WGS sequence"/>
</dbReference>
<proteinExistence type="inferred from homology"/>
<feature type="transmembrane region" description="Helical" evidence="7">
    <location>
        <begin position="133"/>
        <end position="159"/>
    </location>
</feature>
<accession>A0A6A6JX80</accession>
<feature type="transmembrane region" description="Helical" evidence="7">
    <location>
        <begin position="179"/>
        <end position="198"/>
    </location>
</feature>
<evidence type="ECO:0000313" key="10">
    <source>
        <dbReference type="Proteomes" id="UP000800097"/>
    </source>
</evidence>
<reference evidence="9" key="1">
    <citation type="journal article" date="2020" name="Stud. Mycol.">
        <title>101 Dothideomycetes genomes: a test case for predicting lifestyles and emergence of pathogens.</title>
        <authorList>
            <person name="Haridas S."/>
            <person name="Albert R."/>
            <person name="Binder M."/>
            <person name="Bloem J."/>
            <person name="Labutti K."/>
            <person name="Salamov A."/>
            <person name="Andreopoulos B."/>
            <person name="Baker S."/>
            <person name="Barry K."/>
            <person name="Bills G."/>
            <person name="Bluhm B."/>
            <person name="Cannon C."/>
            <person name="Castanera R."/>
            <person name="Culley D."/>
            <person name="Daum C."/>
            <person name="Ezra D."/>
            <person name="Gonzalez J."/>
            <person name="Henrissat B."/>
            <person name="Kuo A."/>
            <person name="Liang C."/>
            <person name="Lipzen A."/>
            <person name="Lutzoni F."/>
            <person name="Magnuson J."/>
            <person name="Mondo S."/>
            <person name="Nolan M."/>
            <person name="Ohm R."/>
            <person name="Pangilinan J."/>
            <person name="Park H.-J."/>
            <person name="Ramirez L."/>
            <person name="Alfaro M."/>
            <person name="Sun H."/>
            <person name="Tritt A."/>
            <person name="Yoshinaga Y."/>
            <person name="Zwiers L.-H."/>
            <person name="Turgeon B."/>
            <person name="Goodwin S."/>
            <person name="Spatafora J."/>
            <person name="Crous P."/>
            <person name="Grigoriev I."/>
        </authorList>
    </citation>
    <scope>NUCLEOTIDE SEQUENCE</scope>
    <source>
        <strain evidence="9">CBS 379.55</strain>
    </source>
</reference>
<evidence type="ECO:0000256" key="7">
    <source>
        <dbReference type="SAM" id="Phobius"/>
    </source>
</evidence>
<evidence type="ECO:0000256" key="3">
    <source>
        <dbReference type="ARBA" id="ARBA00022989"/>
    </source>
</evidence>
<comment type="similarity">
    <text evidence="5">Belongs to the SAT4 family.</text>
</comment>
<organism evidence="9 10">
    <name type="scientific">Westerdykella ornata</name>
    <dbReference type="NCBI Taxonomy" id="318751"/>
    <lineage>
        <taxon>Eukaryota</taxon>
        <taxon>Fungi</taxon>
        <taxon>Dikarya</taxon>
        <taxon>Ascomycota</taxon>
        <taxon>Pezizomycotina</taxon>
        <taxon>Dothideomycetes</taxon>
        <taxon>Pleosporomycetidae</taxon>
        <taxon>Pleosporales</taxon>
        <taxon>Sporormiaceae</taxon>
        <taxon>Westerdykella</taxon>
    </lineage>
</organism>
<dbReference type="RefSeq" id="XP_033658341.1">
    <property type="nucleotide sequence ID" value="XM_033800504.1"/>
</dbReference>
<evidence type="ECO:0000313" key="9">
    <source>
        <dbReference type="EMBL" id="KAF2280804.1"/>
    </source>
</evidence>
<evidence type="ECO:0000256" key="5">
    <source>
        <dbReference type="ARBA" id="ARBA00038359"/>
    </source>
</evidence>
<dbReference type="AlphaFoldDB" id="A0A6A6JX80"/>
<evidence type="ECO:0000256" key="6">
    <source>
        <dbReference type="SAM" id="MobiDB-lite"/>
    </source>
</evidence>
<feature type="transmembrane region" description="Helical" evidence="7">
    <location>
        <begin position="20"/>
        <end position="42"/>
    </location>
</feature>
<feature type="transmembrane region" description="Helical" evidence="7">
    <location>
        <begin position="250"/>
        <end position="273"/>
    </location>
</feature>
<gene>
    <name evidence="9" type="ORF">EI97DRAFT_454047</name>
</gene>
<feature type="domain" description="Rhodopsin" evidence="8">
    <location>
        <begin position="38"/>
        <end position="274"/>
    </location>
</feature>
<dbReference type="PANTHER" id="PTHR33048">
    <property type="entry name" value="PTH11-LIKE INTEGRAL MEMBRANE PROTEIN (AFU_ORTHOLOGUE AFUA_5G11245)"/>
    <property type="match status" value="1"/>
</dbReference>
<protein>
    <recommendedName>
        <fullName evidence="8">Rhodopsin domain-containing protein</fullName>
    </recommendedName>
</protein>
<dbReference type="GeneID" id="54553679"/>
<keyword evidence="4 7" id="KW-0472">Membrane</keyword>
<feature type="transmembrane region" description="Helical" evidence="7">
    <location>
        <begin position="97"/>
        <end position="121"/>
    </location>
</feature>
<feature type="region of interest" description="Disordered" evidence="6">
    <location>
        <begin position="334"/>
        <end position="365"/>
    </location>
</feature>
<keyword evidence="2 7" id="KW-0812">Transmembrane</keyword>
<sequence>MAAPPPTFSDEYLAESRGPVLLAIAVVFPSLALLVVLLRLYTRISIVNNASKEDWAILAAMVFSIATAVCQGFQVINGMGRHMQSITLEQGIAALKALWASIITYNLGLSLTKTSIILQYLRIAVDKNMRKVCWLLLGFVLAACAETFLTGFVTCIPLAKFWDDRISGRCLPKATLWYVNAGINIIQDISLVVLPVFMLRKLAMQRREKVILILILGLGGFASLASIFRLHALYSLAVTRDMTWDNPATAYWSTIELNVGIICASLPTLRALFAKYVPSLFNSSVIRRRNVMGAYQYHSEGKGGRRRASMSMEDAILDGGIHVKNEVEIDIENRKSSTFPRNNSDGNISNLTHPSVTSPPQPQLR</sequence>
<dbReference type="InterPro" id="IPR052337">
    <property type="entry name" value="SAT4-like"/>
</dbReference>
<name>A0A6A6JX80_WESOR</name>
<dbReference type="EMBL" id="ML986484">
    <property type="protein sequence ID" value="KAF2280804.1"/>
    <property type="molecule type" value="Genomic_DNA"/>
</dbReference>
<keyword evidence="10" id="KW-1185">Reference proteome</keyword>
<dbReference type="GO" id="GO:0016020">
    <property type="term" value="C:membrane"/>
    <property type="evidence" value="ECO:0007669"/>
    <property type="project" value="UniProtKB-SubCell"/>
</dbReference>
<comment type="subcellular location">
    <subcellularLocation>
        <location evidence="1">Membrane</location>
        <topology evidence="1">Multi-pass membrane protein</topology>
    </subcellularLocation>
</comment>
<feature type="transmembrane region" description="Helical" evidence="7">
    <location>
        <begin position="54"/>
        <end position="77"/>
    </location>
</feature>
<keyword evidence="3 7" id="KW-1133">Transmembrane helix</keyword>
<evidence type="ECO:0000256" key="2">
    <source>
        <dbReference type="ARBA" id="ARBA00022692"/>
    </source>
</evidence>
<dbReference type="OrthoDB" id="444631at2759"/>
<evidence type="ECO:0000259" key="8">
    <source>
        <dbReference type="Pfam" id="PF20684"/>
    </source>
</evidence>